<evidence type="ECO:0000313" key="3">
    <source>
        <dbReference type="WBParaSite" id="ACRNAN_scaffold12448.g29469.t1"/>
    </source>
</evidence>
<keyword evidence="1" id="KW-0472">Membrane</keyword>
<organism evidence="2 3">
    <name type="scientific">Acrobeloides nanus</name>
    <dbReference type="NCBI Taxonomy" id="290746"/>
    <lineage>
        <taxon>Eukaryota</taxon>
        <taxon>Metazoa</taxon>
        <taxon>Ecdysozoa</taxon>
        <taxon>Nematoda</taxon>
        <taxon>Chromadorea</taxon>
        <taxon>Rhabditida</taxon>
        <taxon>Tylenchina</taxon>
        <taxon>Cephalobomorpha</taxon>
        <taxon>Cephaloboidea</taxon>
        <taxon>Cephalobidae</taxon>
        <taxon>Acrobeloides</taxon>
    </lineage>
</organism>
<keyword evidence="1" id="KW-0812">Transmembrane</keyword>
<protein>
    <submittedName>
        <fullName evidence="3">Uncharacterized protein</fullName>
    </submittedName>
</protein>
<sequence length="66" mass="7333">MKSNLEIKIDSKFDSLGGMLKGEFDNLSGQIKRQSIGFSIFGALFCTTIGILGKIVYDAMQKKRDK</sequence>
<dbReference type="Proteomes" id="UP000887540">
    <property type="component" value="Unplaced"/>
</dbReference>
<dbReference type="WBParaSite" id="ACRNAN_scaffold12448.g29469.t1">
    <property type="protein sequence ID" value="ACRNAN_scaffold12448.g29469.t1"/>
    <property type="gene ID" value="ACRNAN_scaffold12448.g29469"/>
</dbReference>
<feature type="transmembrane region" description="Helical" evidence="1">
    <location>
        <begin position="36"/>
        <end position="57"/>
    </location>
</feature>
<name>A0A914CMM3_9BILA</name>
<keyword evidence="1" id="KW-1133">Transmembrane helix</keyword>
<proteinExistence type="predicted"/>
<reference evidence="3" key="1">
    <citation type="submission" date="2022-11" db="UniProtKB">
        <authorList>
            <consortium name="WormBaseParasite"/>
        </authorList>
    </citation>
    <scope>IDENTIFICATION</scope>
</reference>
<evidence type="ECO:0000313" key="2">
    <source>
        <dbReference type="Proteomes" id="UP000887540"/>
    </source>
</evidence>
<keyword evidence="2" id="KW-1185">Reference proteome</keyword>
<evidence type="ECO:0000256" key="1">
    <source>
        <dbReference type="SAM" id="Phobius"/>
    </source>
</evidence>
<accession>A0A914CMM3</accession>
<dbReference type="AlphaFoldDB" id="A0A914CMM3"/>